<comment type="caution">
    <text evidence="3">The sequence shown here is derived from an EMBL/GenBank/DDBJ whole genome shotgun (WGS) entry which is preliminary data.</text>
</comment>
<proteinExistence type="predicted"/>
<dbReference type="PANTHER" id="PTHR20946:SF0">
    <property type="entry name" value="SANT AND BTB DOMAIN REGULATOR OF CLASS SWITCH RECOMBINATION"/>
    <property type="match status" value="1"/>
</dbReference>
<keyword evidence="4" id="KW-1185">Reference proteome</keyword>
<protein>
    <recommendedName>
        <fullName evidence="2">SANT and BTB domain-containing protein</fullName>
    </recommendedName>
</protein>
<sequence>MLDMLLKSLLLNPKFLEREDKNWPAVAKRFSGISATQCARRFQELQKEQLNLTPSVEKIAKRLNESRGPDLEARLKSPSEDQHPSGPSSSKQKEGSRPSSKGSVEDSHKQSDSNYYDQSPVMVIHVCDEAKNLKQDFHCQRDVLIKEMKYFAEYLSNDSQRWEEVDISVHCDVQIFDWLMKYVKRHEKKDGTQSSKLEAGNVISILISSDFLKMDRLVEECIVFCHENMSAIVATPCNMNCINDKLVTRIAALFTHNEADDVKDRKDKFKSKLFMKKIEKLFDENATVSDSTDKATSLYKCSLCKKLLTNSLQSKVQCSQSRMTIDRLGQLKYSHIPDASWDVNDFLIDLKNQLKSWRDVYWRLWGTINCLTCIRCKETFPCSELGHCRYHSEPAKYDNNLGKGALGEHSCCGQKTMRFDPTQINKGCKVRDHVISVNTESEEENPVKIPSIQNQVYEDLLRHRETICVPYQKFTLMSNSELDVFADEEIAHGLRKSESFTKKSDTSVDESLSQQPKLEPLIKQHILPHGAVAEQCKAPEVTPRASPRSRTISVVIEPKAILVEPPTFGGNKADRWDITRSIRWNQDSQREEDDRRFKEIMTYLTKFRMSINGDKMEKNRSRDFMGGLYSKIEAQWKQVNLAPLKPNNPTQIRYKAWRPM</sequence>
<dbReference type="Gene3D" id="3.30.710.10">
    <property type="entry name" value="Potassium Channel Kv1.1, Chain A"/>
    <property type="match status" value="1"/>
</dbReference>
<dbReference type="OrthoDB" id="550012at2759"/>
<evidence type="ECO:0000256" key="1">
    <source>
        <dbReference type="SAM" id="MobiDB-lite"/>
    </source>
</evidence>
<dbReference type="PANTHER" id="PTHR20946">
    <property type="entry name" value="SANT AND BTB DOMAIN REGULATOR OF CLASS SWITCH RECOMBINATION"/>
    <property type="match status" value="1"/>
</dbReference>
<gene>
    <name evidence="3" type="ORF">OFUS_LOCUS25126</name>
</gene>
<name>A0A8S4Q622_OWEFU</name>
<evidence type="ECO:0000313" key="3">
    <source>
        <dbReference type="EMBL" id="CAH1801323.1"/>
    </source>
</evidence>
<accession>A0A8S4Q622</accession>
<evidence type="ECO:0000259" key="2">
    <source>
        <dbReference type="Pfam" id="PF11822"/>
    </source>
</evidence>
<dbReference type="AlphaFoldDB" id="A0A8S4Q622"/>
<dbReference type="Pfam" id="PF11822">
    <property type="entry name" value="BTB_SANBR"/>
    <property type="match status" value="1"/>
</dbReference>
<feature type="compositionally biased region" description="Basic and acidic residues" evidence="1">
    <location>
        <begin position="62"/>
        <end position="83"/>
    </location>
</feature>
<organism evidence="3 4">
    <name type="scientific">Owenia fusiformis</name>
    <name type="common">Polychaete worm</name>
    <dbReference type="NCBI Taxonomy" id="6347"/>
    <lineage>
        <taxon>Eukaryota</taxon>
        <taxon>Metazoa</taxon>
        <taxon>Spiralia</taxon>
        <taxon>Lophotrochozoa</taxon>
        <taxon>Annelida</taxon>
        <taxon>Polychaeta</taxon>
        <taxon>Sedentaria</taxon>
        <taxon>Canalipalpata</taxon>
        <taxon>Sabellida</taxon>
        <taxon>Oweniida</taxon>
        <taxon>Oweniidae</taxon>
        <taxon>Owenia</taxon>
    </lineage>
</organism>
<dbReference type="InterPro" id="IPR045902">
    <property type="entry name" value="SANBR-like"/>
</dbReference>
<feature type="domain" description="SANT and BTB" evidence="2">
    <location>
        <begin position="122"/>
        <end position="222"/>
    </location>
</feature>
<dbReference type="EMBL" id="CAIIXF020000012">
    <property type="protein sequence ID" value="CAH1801323.1"/>
    <property type="molecule type" value="Genomic_DNA"/>
</dbReference>
<feature type="region of interest" description="Disordered" evidence="1">
    <location>
        <begin position="62"/>
        <end position="115"/>
    </location>
</feature>
<dbReference type="InterPro" id="IPR021777">
    <property type="entry name" value="SANBR_BTB"/>
</dbReference>
<dbReference type="Proteomes" id="UP000749559">
    <property type="component" value="Unassembled WGS sequence"/>
</dbReference>
<evidence type="ECO:0000313" key="4">
    <source>
        <dbReference type="Proteomes" id="UP000749559"/>
    </source>
</evidence>
<dbReference type="InterPro" id="IPR011333">
    <property type="entry name" value="SKP1/BTB/POZ_sf"/>
</dbReference>
<reference evidence="3" key="1">
    <citation type="submission" date="2022-03" db="EMBL/GenBank/DDBJ databases">
        <authorList>
            <person name="Martin C."/>
        </authorList>
    </citation>
    <scope>NUCLEOTIDE SEQUENCE</scope>
</reference>